<organism evidence="1">
    <name type="scientific">Rhizophora mucronata</name>
    <name type="common">Asiatic mangrove</name>
    <dbReference type="NCBI Taxonomy" id="61149"/>
    <lineage>
        <taxon>Eukaryota</taxon>
        <taxon>Viridiplantae</taxon>
        <taxon>Streptophyta</taxon>
        <taxon>Embryophyta</taxon>
        <taxon>Tracheophyta</taxon>
        <taxon>Spermatophyta</taxon>
        <taxon>Magnoliopsida</taxon>
        <taxon>eudicotyledons</taxon>
        <taxon>Gunneridae</taxon>
        <taxon>Pentapetalae</taxon>
        <taxon>rosids</taxon>
        <taxon>fabids</taxon>
        <taxon>Malpighiales</taxon>
        <taxon>Rhizophoraceae</taxon>
        <taxon>Rhizophora</taxon>
    </lineage>
</organism>
<dbReference type="AlphaFoldDB" id="A0A2P2PNG9"/>
<accession>A0A2P2PNG9</accession>
<evidence type="ECO:0000313" key="1">
    <source>
        <dbReference type="EMBL" id="MBX56169.1"/>
    </source>
</evidence>
<proteinExistence type="predicted"/>
<protein>
    <submittedName>
        <fullName evidence="1">Uncharacterized protein</fullName>
    </submittedName>
</protein>
<sequence>MTLKLLVDLHCKRPLTLFVFAVCCYEFCDL</sequence>
<dbReference type="EMBL" id="GGEC01075685">
    <property type="protein sequence ID" value="MBX56169.1"/>
    <property type="molecule type" value="Transcribed_RNA"/>
</dbReference>
<name>A0A2P2PNG9_RHIMU</name>
<reference evidence="1" key="1">
    <citation type="submission" date="2018-02" db="EMBL/GenBank/DDBJ databases">
        <title>Rhizophora mucronata_Transcriptome.</title>
        <authorList>
            <person name="Meera S.P."/>
            <person name="Sreeshan A."/>
            <person name="Augustine A."/>
        </authorList>
    </citation>
    <scope>NUCLEOTIDE SEQUENCE</scope>
    <source>
        <tissue evidence="1">Leaf</tissue>
    </source>
</reference>